<dbReference type="GO" id="GO:0000166">
    <property type="term" value="F:nucleotide binding"/>
    <property type="evidence" value="ECO:0007669"/>
    <property type="project" value="UniProtKB-KW"/>
</dbReference>
<dbReference type="PANTHER" id="PTHR21174:SF0">
    <property type="entry name" value="HD PHOSPHOHYDROLASE FAMILY PROTEIN-RELATED"/>
    <property type="match status" value="1"/>
</dbReference>
<keyword evidence="5 9" id="KW-1133">Transmembrane helix</keyword>
<dbReference type="CDD" id="cd00077">
    <property type="entry name" value="HDc"/>
    <property type="match status" value="1"/>
</dbReference>
<feature type="coiled-coil region" evidence="8">
    <location>
        <begin position="180"/>
        <end position="214"/>
    </location>
</feature>
<evidence type="ECO:0000313" key="13">
    <source>
        <dbReference type="Proteomes" id="UP000274593"/>
    </source>
</evidence>
<dbReference type="AlphaFoldDB" id="A0A3S8R2F0"/>
<comment type="subcellular location">
    <subcellularLocation>
        <location evidence="1">Cell membrane</location>
    </subcellularLocation>
</comment>
<name>A0A3S8R2F0_9FLAO</name>
<dbReference type="Gene3D" id="1.10.3210.10">
    <property type="entry name" value="Hypothetical protein af1432"/>
    <property type="match status" value="1"/>
</dbReference>
<dbReference type="GO" id="GO:0051607">
    <property type="term" value="P:defense response to virus"/>
    <property type="evidence" value="ECO:0007669"/>
    <property type="project" value="UniProtKB-KW"/>
</dbReference>
<feature type="transmembrane region" description="Helical" evidence="9">
    <location>
        <begin position="372"/>
        <end position="394"/>
    </location>
</feature>
<keyword evidence="4" id="KW-0547">Nucleotide-binding</keyword>
<protein>
    <submittedName>
        <fullName evidence="12">HD domain-containing protein</fullName>
    </submittedName>
</protein>
<keyword evidence="8" id="KW-0175">Coiled coil</keyword>
<dbReference type="KEGG" id="tsig:D6T69_00120"/>
<feature type="transmembrane region" description="Helical" evidence="9">
    <location>
        <begin position="278"/>
        <end position="298"/>
    </location>
</feature>
<evidence type="ECO:0000256" key="6">
    <source>
        <dbReference type="ARBA" id="ARBA00023118"/>
    </source>
</evidence>
<keyword evidence="6" id="KW-0051">Antiviral defense</keyword>
<dbReference type="Proteomes" id="UP000274593">
    <property type="component" value="Chromosome"/>
</dbReference>
<feature type="domain" description="Pycsar effector protein" evidence="11">
    <location>
        <begin position="230"/>
        <end position="390"/>
    </location>
</feature>
<dbReference type="InterPro" id="IPR009218">
    <property type="entry name" value="HD_phosphohydro"/>
</dbReference>
<keyword evidence="13" id="KW-1185">Reference proteome</keyword>
<dbReference type="InterPro" id="IPR003607">
    <property type="entry name" value="HD/PDEase_dom"/>
</dbReference>
<dbReference type="Pfam" id="PF18967">
    <property type="entry name" value="PycTM"/>
    <property type="match status" value="1"/>
</dbReference>
<evidence type="ECO:0000256" key="3">
    <source>
        <dbReference type="ARBA" id="ARBA00022692"/>
    </source>
</evidence>
<evidence type="ECO:0000313" key="12">
    <source>
        <dbReference type="EMBL" id="AZJ34015.1"/>
    </source>
</evidence>
<evidence type="ECO:0000259" key="10">
    <source>
        <dbReference type="Pfam" id="PF01966"/>
    </source>
</evidence>
<feature type="transmembrane region" description="Helical" evidence="9">
    <location>
        <begin position="247"/>
        <end position="266"/>
    </location>
</feature>
<organism evidence="12 13">
    <name type="scientific">Tenacibaculum singaporense</name>
    <dbReference type="NCBI Taxonomy" id="2358479"/>
    <lineage>
        <taxon>Bacteria</taxon>
        <taxon>Pseudomonadati</taxon>
        <taxon>Bacteroidota</taxon>
        <taxon>Flavobacteriia</taxon>
        <taxon>Flavobacteriales</taxon>
        <taxon>Flavobacteriaceae</taxon>
        <taxon>Tenacibaculum</taxon>
    </lineage>
</organism>
<keyword evidence="2" id="KW-1003">Cell membrane</keyword>
<dbReference type="Pfam" id="PF01966">
    <property type="entry name" value="HD"/>
    <property type="match status" value="1"/>
</dbReference>
<dbReference type="EMBL" id="CP032548">
    <property type="protein sequence ID" value="AZJ34015.1"/>
    <property type="molecule type" value="Genomic_DNA"/>
</dbReference>
<dbReference type="InterPro" id="IPR006674">
    <property type="entry name" value="HD_domain"/>
</dbReference>
<dbReference type="RefSeq" id="WP_125065879.1">
    <property type="nucleotide sequence ID" value="NZ_CP032548.1"/>
</dbReference>
<evidence type="ECO:0000256" key="5">
    <source>
        <dbReference type="ARBA" id="ARBA00022989"/>
    </source>
</evidence>
<feature type="domain" description="HD" evidence="10">
    <location>
        <begin position="29"/>
        <end position="125"/>
    </location>
</feature>
<gene>
    <name evidence="12" type="ORF">D6T69_00120</name>
</gene>
<evidence type="ECO:0000256" key="4">
    <source>
        <dbReference type="ARBA" id="ARBA00022741"/>
    </source>
</evidence>
<dbReference type="PANTHER" id="PTHR21174">
    <property type="match status" value="1"/>
</dbReference>
<evidence type="ECO:0000256" key="9">
    <source>
        <dbReference type="SAM" id="Phobius"/>
    </source>
</evidence>
<evidence type="ECO:0000259" key="11">
    <source>
        <dbReference type="Pfam" id="PF18967"/>
    </source>
</evidence>
<keyword evidence="7 9" id="KW-0472">Membrane</keyword>
<evidence type="ECO:0000256" key="1">
    <source>
        <dbReference type="ARBA" id="ARBA00004236"/>
    </source>
</evidence>
<accession>A0A3S8R2F0</accession>
<evidence type="ECO:0000256" key="8">
    <source>
        <dbReference type="SAM" id="Coils"/>
    </source>
</evidence>
<reference evidence="12 13" key="1">
    <citation type="submission" date="2018-09" db="EMBL/GenBank/DDBJ databases">
        <title>Insights into the microbiota of Asian seabass (Lates calcarifer) with tenacibaculosis symptoms and description of sp. nov. Tenacibaculum singaporense.</title>
        <authorList>
            <person name="Miyake S."/>
            <person name="Soh M."/>
            <person name="Azman M.N."/>
            <person name="Ngoh S.Y."/>
            <person name="Orban L."/>
        </authorList>
    </citation>
    <scope>NUCLEOTIDE SEQUENCE [LARGE SCALE GENOMIC DNA]</scope>
    <source>
        <strain evidence="12 13">DSM 106434</strain>
    </source>
</reference>
<sequence>MNSLIQETEQFVIDLLSEKLDKNFVYHNIAHTQRVVEKSLELIEGENFSEEQIQFLTLAGWFHDVGYTVNPENHEEESIKIATDFLQGKEASEEVIDEVSNLIASTKMGAKPVTELEKVLRDADCSHVGSKNYSDFNELLRKERELVCGKKIKTVEWDDSNLEFLTKHRFYTSKASKLWEKQKSKNIAQLLKRKQKQTQEEAKLKQKKEELAYKKNKIELPERGIETMFRVALRNHITLSDIADTKANILLSVNAIIISMTLSTLIPKLDNPSNHYLITPTIVFVFFTVISIVLSVLATRPNVTEGKFTKEDVANKKVNLLFFGNFHQMKLPDFDWAMSEMMKDRDYLYGSLTKDLYFLGLVLNRKYKLLRITYTVFMIGILVSVISFAIAFYIQEQQASKVGEVVSMLLQ</sequence>
<evidence type="ECO:0000256" key="2">
    <source>
        <dbReference type="ARBA" id="ARBA00022475"/>
    </source>
</evidence>
<keyword evidence="3 9" id="KW-0812">Transmembrane</keyword>
<dbReference type="GO" id="GO:0005886">
    <property type="term" value="C:plasma membrane"/>
    <property type="evidence" value="ECO:0007669"/>
    <property type="project" value="UniProtKB-SubCell"/>
</dbReference>
<dbReference type="InterPro" id="IPR043760">
    <property type="entry name" value="PycTM_dom"/>
</dbReference>
<proteinExistence type="predicted"/>
<evidence type="ECO:0000256" key="7">
    <source>
        <dbReference type="ARBA" id="ARBA00023136"/>
    </source>
</evidence>
<dbReference type="SUPFAM" id="SSF109604">
    <property type="entry name" value="HD-domain/PDEase-like"/>
    <property type="match status" value="1"/>
</dbReference>